<dbReference type="OrthoDB" id="4095106at2759"/>
<gene>
    <name evidence="2" type="ORF">CANCADRAFT_12197</name>
</gene>
<dbReference type="GO" id="GO:0036205">
    <property type="term" value="P:histone catabolic process"/>
    <property type="evidence" value="ECO:0007669"/>
    <property type="project" value="EnsemblFungi"/>
</dbReference>
<dbReference type="GO" id="GO:0061665">
    <property type="term" value="F:SUMO ligase activity"/>
    <property type="evidence" value="ECO:0007669"/>
    <property type="project" value="EnsemblFungi"/>
</dbReference>
<evidence type="ECO:0000313" key="2">
    <source>
        <dbReference type="EMBL" id="ODV89862.1"/>
    </source>
</evidence>
<evidence type="ECO:0000259" key="1">
    <source>
        <dbReference type="PROSITE" id="PS51397"/>
    </source>
</evidence>
<dbReference type="GO" id="GO:0016925">
    <property type="term" value="P:protein sumoylation"/>
    <property type="evidence" value="ECO:0007669"/>
    <property type="project" value="EnsemblFungi"/>
</dbReference>
<dbReference type="GO" id="GO:0032183">
    <property type="term" value="F:SUMO binding"/>
    <property type="evidence" value="ECO:0007669"/>
    <property type="project" value="EnsemblFungi"/>
</dbReference>
<dbReference type="Proteomes" id="UP000095023">
    <property type="component" value="Unassembled WGS sequence"/>
</dbReference>
<sequence length="217" mass="24445">NPQIGDITALKKQTEYDRALDMMNRLAAQVKPIMQARSLKIRTLAEFYPKDKRLLGLNVNRGAKILVRLRTPDDPRTFFPFEHCLGTLLHELVHNTHGPHNELFYKQLDQLWNEYEALQDKGYTGDGFYSQGQRLGRSGKLANRSVPLRDLVLKAAENRMKTLSLSTGSGQKLGGSKRVPAKPTRELLGSAAERRRADDLWCSGVISVEDDEIDGSN</sequence>
<dbReference type="GO" id="GO:0004222">
    <property type="term" value="F:metalloendopeptidase activity"/>
    <property type="evidence" value="ECO:0007669"/>
    <property type="project" value="EnsemblFungi"/>
</dbReference>
<dbReference type="AlphaFoldDB" id="A0A1E4TDL8"/>
<dbReference type="GO" id="GO:1990414">
    <property type="term" value="P:replication-born double-strand break repair via sister chromatid exchange"/>
    <property type="evidence" value="ECO:0007669"/>
    <property type="project" value="EnsemblFungi"/>
</dbReference>
<dbReference type="GO" id="GO:0000324">
    <property type="term" value="C:fungal-type vacuole"/>
    <property type="evidence" value="ECO:0007669"/>
    <property type="project" value="EnsemblFungi"/>
</dbReference>
<keyword evidence="3" id="KW-1185">Reference proteome</keyword>
<feature type="domain" description="WLM" evidence="1">
    <location>
        <begin position="1"/>
        <end position="197"/>
    </location>
</feature>
<name>A0A1E4TDL8_9ASCO</name>
<dbReference type="InterPro" id="IPR013536">
    <property type="entry name" value="WLM_dom"/>
</dbReference>
<accession>A0A1E4TDL8</accession>
<dbReference type="InterPro" id="IPR053000">
    <property type="entry name" value="WSS1-like_metalloprotease"/>
</dbReference>
<dbReference type="PROSITE" id="PS51397">
    <property type="entry name" value="WLM"/>
    <property type="match status" value="1"/>
</dbReference>
<proteinExistence type="predicted"/>
<dbReference type="GO" id="GO:0106300">
    <property type="term" value="P:protein-DNA covalent cross-linking repair"/>
    <property type="evidence" value="ECO:0007669"/>
    <property type="project" value="EnsemblFungi"/>
</dbReference>
<dbReference type="GO" id="GO:0019985">
    <property type="term" value="P:translesion synthesis"/>
    <property type="evidence" value="ECO:0007669"/>
    <property type="project" value="EnsemblFungi"/>
</dbReference>
<dbReference type="Pfam" id="PF08325">
    <property type="entry name" value="WLM"/>
    <property type="match status" value="1"/>
</dbReference>
<dbReference type="PANTHER" id="PTHR46622:SF1">
    <property type="entry name" value="DNA-DEPENDENT METALLOPROTEASE WSS1"/>
    <property type="match status" value="1"/>
</dbReference>
<organism evidence="2 3">
    <name type="scientific">Tortispora caseinolytica NRRL Y-17796</name>
    <dbReference type="NCBI Taxonomy" id="767744"/>
    <lineage>
        <taxon>Eukaryota</taxon>
        <taxon>Fungi</taxon>
        <taxon>Dikarya</taxon>
        <taxon>Ascomycota</taxon>
        <taxon>Saccharomycotina</taxon>
        <taxon>Trigonopsidomycetes</taxon>
        <taxon>Trigonopsidales</taxon>
        <taxon>Trigonopsidaceae</taxon>
        <taxon>Tortispora</taxon>
    </lineage>
</organism>
<reference evidence="3" key="1">
    <citation type="submission" date="2016-02" db="EMBL/GenBank/DDBJ databases">
        <title>Comparative genomics of biotechnologically important yeasts.</title>
        <authorList>
            <consortium name="DOE Joint Genome Institute"/>
            <person name="Riley R."/>
            <person name="Haridas S."/>
            <person name="Wolfe K.H."/>
            <person name="Lopes M.R."/>
            <person name="Hittinger C.T."/>
            <person name="Goker M."/>
            <person name="Salamov A."/>
            <person name="Wisecaver J."/>
            <person name="Long T.M."/>
            <person name="Aerts A.L."/>
            <person name="Barry K."/>
            <person name="Choi C."/>
            <person name="Clum A."/>
            <person name="Coughlan A.Y."/>
            <person name="Deshpande S."/>
            <person name="Douglass A.P."/>
            <person name="Hanson S.J."/>
            <person name="Klenk H.-P."/>
            <person name="Labutti K."/>
            <person name="Lapidus A."/>
            <person name="Lindquist E."/>
            <person name="Lipzen A."/>
            <person name="Meier-Kolthoff J.P."/>
            <person name="Ohm R.A."/>
            <person name="Otillar R.P."/>
            <person name="Pangilinan J."/>
            <person name="Peng Y."/>
            <person name="Rokas A."/>
            <person name="Rosa C.A."/>
            <person name="Scheuner C."/>
            <person name="Sibirny A.A."/>
            <person name="Slot J.C."/>
            <person name="Stielow J.B."/>
            <person name="Sun H."/>
            <person name="Kurtzman C.P."/>
            <person name="Blackwell M."/>
            <person name="Jeffries T.W."/>
            <person name="Grigoriev I.V."/>
        </authorList>
    </citation>
    <scope>NUCLEOTIDE SEQUENCE [LARGE SCALE GENOMIC DNA]</scope>
    <source>
        <strain evidence="3">NRRL Y-17796</strain>
    </source>
</reference>
<dbReference type="EMBL" id="KV453842">
    <property type="protein sequence ID" value="ODV89862.1"/>
    <property type="molecule type" value="Genomic_DNA"/>
</dbReference>
<dbReference type="PANTHER" id="PTHR46622">
    <property type="entry name" value="DNA-DEPENDENT METALLOPROTEASE WSS1"/>
    <property type="match status" value="1"/>
</dbReference>
<protein>
    <recommendedName>
        <fullName evidence="1">WLM domain-containing protein</fullName>
    </recommendedName>
</protein>
<dbReference type="GO" id="GO:0005635">
    <property type="term" value="C:nuclear envelope"/>
    <property type="evidence" value="ECO:0007669"/>
    <property type="project" value="EnsemblFungi"/>
</dbReference>
<feature type="non-terminal residue" evidence="2">
    <location>
        <position position="217"/>
    </location>
</feature>
<evidence type="ECO:0000313" key="3">
    <source>
        <dbReference type="Proteomes" id="UP000095023"/>
    </source>
</evidence>
<feature type="non-terminal residue" evidence="2">
    <location>
        <position position="1"/>
    </location>
</feature>